<evidence type="ECO:0000313" key="3">
    <source>
        <dbReference type="Proteomes" id="UP000265768"/>
    </source>
</evidence>
<organism evidence="2 3">
    <name type="scientific">Bailinhaonella thermotolerans</name>
    <dbReference type="NCBI Taxonomy" id="1070861"/>
    <lineage>
        <taxon>Bacteria</taxon>
        <taxon>Bacillati</taxon>
        <taxon>Actinomycetota</taxon>
        <taxon>Actinomycetes</taxon>
        <taxon>Streptosporangiales</taxon>
        <taxon>Streptosporangiaceae</taxon>
        <taxon>Bailinhaonella</taxon>
    </lineage>
</organism>
<feature type="region of interest" description="Disordered" evidence="1">
    <location>
        <begin position="107"/>
        <end position="459"/>
    </location>
</feature>
<dbReference type="Proteomes" id="UP000265768">
    <property type="component" value="Unassembled WGS sequence"/>
</dbReference>
<feature type="compositionally biased region" description="Basic and acidic residues" evidence="1">
    <location>
        <begin position="214"/>
        <end position="228"/>
    </location>
</feature>
<evidence type="ECO:0000313" key="2">
    <source>
        <dbReference type="EMBL" id="RJL21211.1"/>
    </source>
</evidence>
<feature type="compositionally biased region" description="Low complexity" evidence="1">
    <location>
        <begin position="308"/>
        <end position="317"/>
    </location>
</feature>
<dbReference type="RefSeq" id="WP_119931421.1">
    <property type="nucleotide sequence ID" value="NZ_QZEY01000026.1"/>
</dbReference>
<keyword evidence="3" id="KW-1185">Reference proteome</keyword>
<dbReference type="EMBL" id="QZEY01000026">
    <property type="protein sequence ID" value="RJL21211.1"/>
    <property type="molecule type" value="Genomic_DNA"/>
</dbReference>
<protein>
    <submittedName>
        <fullName evidence="2">Uncharacterized protein</fullName>
    </submittedName>
</protein>
<sequence length="660" mass="67883">MQPASAARRPDDERHDHLIADNIDLLARLNVLRAGIVEALRVAVPNHVKGLERRLGMPLGDLDEPVLVAYLITLSEAARGLNATLQRRSPGQRGGKGLEATFSEISKATMARSAPGPGGRPRQVAERARPGAEPAGTARRVPPQRPGTAKDARRVPSPSPASHDQADRPEQAGPKGPPPPIPASSGGRHPGSSPARDGDQAGPRTSPAVPGDAGRGRQETARSDRADAQDGPDQTRAPGQSGPEPGPDDARARTRKPRRRGKRRTKPAPAGEGGTPAADSTPSGGPAAAPAGPEPAPPRDALTPGEPAPAAQPIARPARQEKPRAEETRAEETEPGDAAPRTAEADAPTPDGSGHGGSGRGPERAGDGTAAPAGRPASEPASALVPAALPHPQAAAGAGDTDTSPPEDTSPPGDTGSPENAALTGNDERTANTEPTGNTGPTGNGGPGQDGDPPASPAEAARRVLAAPRPVFATDLAEVFGDAARAQQWAKGDGRACVAQVVPAHPRNNPLGDLLVPAETLRDGALRRSWWGRCLEQAWRGPRFYEFAQLLRSVAGGVTWSDMDSFAPHVACLSLASGETIVAVLRTGQHGRRSAVAAVSSLLRAEPRLIYVAVCGTDLVDEVGVLMAQEIAARMWDPASITVIAGHALAARLSHDRPGA</sequence>
<feature type="compositionally biased region" description="Basic and acidic residues" evidence="1">
    <location>
        <begin position="318"/>
        <end position="332"/>
    </location>
</feature>
<comment type="caution">
    <text evidence="2">The sequence shown here is derived from an EMBL/GenBank/DDBJ whole genome shotgun (WGS) entry which is preliminary data.</text>
</comment>
<feature type="compositionally biased region" description="Low complexity" evidence="1">
    <location>
        <begin position="450"/>
        <end position="459"/>
    </location>
</feature>
<reference evidence="2 3" key="1">
    <citation type="submission" date="2018-09" db="EMBL/GenBank/DDBJ databases">
        <title>YIM 75507 draft genome.</title>
        <authorList>
            <person name="Tang S."/>
            <person name="Feng Y."/>
        </authorList>
    </citation>
    <scope>NUCLEOTIDE SEQUENCE [LARGE SCALE GENOMIC DNA]</scope>
    <source>
        <strain evidence="2 3">YIM 75507</strain>
    </source>
</reference>
<gene>
    <name evidence="2" type="ORF">D5H75_37730</name>
</gene>
<feature type="compositionally biased region" description="Low complexity" evidence="1">
    <location>
        <begin position="383"/>
        <end position="416"/>
    </location>
</feature>
<name>A0A3A4A695_9ACTN</name>
<accession>A0A3A4A695</accession>
<feature type="compositionally biased region" description="Basic residues" evidence="1">
    <location>
        <begin position="253"/>
        <end position="266"/>
    </location>
</feature>
<proteinExistence type="predicted"/>
<feature type="compositionally biased region" description="Low complexity" evidence="1">
    <location>
        <begin position="267"/>
        <end position="291"/>
    </location>
</feature>
<dbReference type="AlphaFoldDB" id="A0A3A4A695"/>
<feature type="compositionally biased region" description="Gly residues" evidence="1">
    <location>
        <begin position="440"/>
        <end position="449"/>
    </location>
</feature>
<evidence type="ECO:0000256" key="1">
    <source>
        <dbReference type="SAM" id="MobiDB-lite"/>
    </source>
</evidence>